<comment type="caution">
    <text evidence="2">The sequence shown here is derived from an EMBL/GenBank/DDBJ whole genome shotgun (WGS) entry which is preliminary data.</text>
</comment>
<dbReference type="Pfam" id="PF01243">
    <property type="entry name" value="PNPOx_N"/>
    <property type="match status" value="1"/>
</dbReference>
<evidence type="ECO:0000313" key="2">
    <source>
        <dbReference type="EMBL" id="MEM5948617.1"/>
    </source>
</evidence>
<accession>A0ABU9UEN2</accession>
<dbReference type="SUPFAM" id="SSF50475">
    <property type="entry name" value="FMN-binding split barrel"/>
    <property type="match status" value="1"/>
</dbReference>
<organism evidence="2 3">
    <name type="scientific">Rarispira pelagica</name>
    <dbReference type="NCBI Taxonomy" id="3141764"/>
    <lineage>
        <taxon>Bacteria</taxon>
        <taxon>Pseudomonadati</taxon>
        <taxon>Spirochaetota</taxon>
        <taxon>Spirochaetia</taxon>
        <taxon>Winmispirales</taxon>
        <taxon>Winmispiraceae</taxon>
        <taxon>Rarispira</taxon>
    </lineage>
</organism>
<protein>
    <submittedName>
        <fullName evidence="2">Pyridoxamine 5'-phosphate oxidase family protein</fullName>
    </submittedName>
</protein>
<sequence>MTKDEVLAILEELVESNRSGVFVSVGEDGFPDARWMTAAFLRGEHRDIYAVTSPSDKKVTQVSANPNVLWLLERKGHREVFRVKARATVVENPALLSQVLETLGGSLNLFWQVHGSVDEFAVLECNITSVEYQRPLDAYTEVFSWE</sequence>
<reference evidence="2 3" key="1">
    <citation type="submission" date="2024-03" db="EMBL/GenBank/DDBJ databases">
        <title>Ignisphaera cupida sp. nov., a hyperthermophilic hydrolytic archaeon from a hot spring of Kamchatka, and proposal of Ignisphaeraceae fam. nov.</title>
        <authorList>
            <person name="Podosokorskaya O.A."/>
            <person name="Elcheninov A.G."/>
            <person name="Maltseva A.I."/>
            <person name="Zayulina K.S."/>
            <person name="Novikov A."/>
            <person name="Merkel A.Y."/>
        </authorList>
    </citation>
    <scope>NUCLEOTIDE SEQUENCE [LARGE SCALE GENOMIC DNA]</scope>
    <source>
        <strain evidence="2 3">38H-sp</strain>
    </source>
</reference>
<dbReference type="Gene3D" id="2.30.110.10">
    <property type="entry name" value="Electron Transport, Fmn-binding Protein, Chain A"/>
    <property type="match status" value="1"/>
</dbReference>
<name>A0ABU9UEN2_9SPIR</name>
<dbReference type="Proteomes" id="UP001466331">
    <property type="component" value="Unassembled WGS sequence"/>
</dbReference>
<keyword evidence="3" id="KW-1185">Reference proteome</keyword>
<gene>
    <name evidence="2" type="ORF">WKV44_08685</name>
</gene>
<feature type="domain" description="Pyridoxamine 5'-phosphate oxidase N-terminal" evidence="1">
    <location>
        <begin position="11"/>
        <end position="133"/>
    </location>
</feature>
<dbReference type="EMBL" id="JBCHKQ010000004">
    <property type="protein sequence ID" value="MEM5948617.1"/>
    <property type="molecule type" value="Genomic_DNA"/>
</dbReference>
<proteinExistence type="predicted"/>
<dbReference type="RefSeq" id="WP_420070067.1">
    <property type="nucleotide sequence ID" value="NZ_JBCHKQ010000004.1"/>
</dbReference>
<dbReference type="InterPro" id="IPR011576">
    <property type="entry name" value="Pyridox_Oxase_N"/>
</dbReference>
<dbReference type="InterPro" id="IPR012349">
    <property type="entry name" value="Split_barrel_FMN-bd"/>
</dbReference>
<evidence type="ECO:0000313" key="3">
    <source>
        <dbReference type="Proteomes" id="UP001466331"/>
    </source>
</evidence>
<evidence type="ECO:0000259" key="1">
    <source>
        <dbReference type="Pfam" id="PF01243"/>
    </source>
</evidence>